<comment type="caution">
    <text evidence="1">The sequence shown here is derived from an EMBL/GenBank/DDBJ whole genome shotgun (WGS) entry which is preliminary data.</text>
</comment>
<gene>
    <name evidence="1" type="ORF">EFW17_18515</name>
</gene>
<dbReference type="OrthoDB" id="7409377at2"/>
<organism evidence="1 2">
    <name type="scientific">Halostreptopolyspora alba</name>
    <dbReference type="NCBI Taxonomy" id="2487137"/>
    <lineage>
        <taxon>Bacteria</taxon>
        <taxon>Bacillati</taxon>
        <taxon>Actinomycetota</taxon>
        <taxon>Actinomycetes</taxon>
        <taxon>Streptosporangiales</taxon>
        <taxon>Nocardiopsidaceae</taxon>
        <taxon>Halostreptopolyspora</taxon>
    </lineage>
</organism>
<name>A0A3N0E4H8_9ACTN</name>
<evidence type="ECO:0000313" key="2">
    <source>
        <dbReference type="Proteomes" id="UP000269198"/>
    </source>
</evidence>
<protein>
    <submittedName>
        <fullName evidence="1">Formate dehydrogenase</fullName>
    </submittedName>
</protein>
<dbReference type="AlphaFoldDB" id="A0A3N0E4H8"/>
<sequence length="74" mass="8316">MSTTISPQVRLANDIAAQFPHRTREQAAAAIADHIRKFWDPRMRADLSRRKDSEPESFDPAALRAARILEGETG</sequence>
<dbReference type="InterPro" id="IPR021074">
    <property type="entry name" value="Formate_DH_dsu"/>
</dbReference>
<dbReference type="Proteomes" id="UP000269198">
    <property type="component" value="Unassembled WGS sequence"/>
</dbReference>
<dbReference type="EMBL" id="RJMB01000021">
    <property type="protein sequence ID" value="RNL82679.1"/>
    <property type="molecule type" value="Genomic_DNA"/>
</dbReference>
<accession>A0A3N0E4H8</accession>
<dbReference type="Pfam" id="PF11390">
    <property type="entry name" value="FdsD"/>
    <property type="match status" value="1"/>
</dbReference>
<dbReference type="RefSeq" id="WP_123202674.1">
    <property type="nucleotide sequence ID" value="NZ_RJMB01000021.1"/>
</dbReference>
<evidence type="ECO:0000313" key="1">
    <source>
        <dbReference type="EMBL" id="RNL82679.1"/>
    </source>
</evidence>
<reference evidence="1 2" key="1">
    <citation type="submission" date="2018-11" db="EMBL/GenBank/DDBJ databases">
        <title>The genome draft of YIM 96095.</title>
        <authorList>
            <person name="Tang S.-K."/>
            <person name="Chunyu W.-X."/>
            <person name="Feng Y.-Z."/>
        </authorList>
    </citation>
    <scope>NUCLEOTIDE SEQUENCE [LARGE SCALE GENOMIC DNA]</scope>
    <source>
        <strain evidence="1 2">YIM 96095</strain>
    </source>
</reference>
<proteinExistence type="predicted"/>
<keyword evidence="2" id="KW-1185">Reference proteome</keyword>